<evidence type="ECO:0000313" key="3">
    <source>
        <dbReference type="Proteomes" id="UP000728032"/>
    </source>
</evidence>
<feature type="domain" description="Kazal-like" evidence="1">
    <location>
        <begin position="58"/>
        <end position="91"/>
    </location>
</feature>
<organism evidence="2">
    <name type="scientific">Oppiella nova</name>
    <dbReference type="NCBI Taxonomy" id="334625"/>
    <lineage>
        <taxon>Eukaryota</taxon>
        <taxon>Metazoa</taxon>
        <taxon>Ecdysozoa</taxon>
        <taxon>Arthropoda</taxon>
        <taxon>Chelicerata</taxon>
        <taxon>Arachnida</taxon>
        <taxon>Acari</taxon>
        <taxon>Acariformes</taxon>
        <taxon>Sarcoptiformes</taxon>
        <taxon>Oribatida</taxon>
        <taxon>Brachypylina</taxon>
        <taxon>Oppioidea</taxon>
        <taxon>Oppiidae</taxon>
        <taxon>Oppiella</taxon>
    </lineage>
</organism>
<evidence type="ECO:0000259" key="1">
    <source>
        <dbReference type="Pfam" id="PF07648"/>
    </source>
</evidence>
<reference evidence="2" key="1">
    <citation type="submission" date="2020-11" db="EMBL/GenBank/DDBJ databases">
        <authorList>
            <person name="Tran Van P."/>
        </authorList>
    </citation>
    <scope>NUCLEOTIDE SEQUENCE</scope>
</reference>
<dbReference type="InterPro" id="IPR002350">
    <property type="entry name" value="Kazal_dom"/>
</dbReference>
<dbReference type="Proteomes" id="UP000728032">
    <property type="component" value="Unassembled WGS sequence"/>
</dbReference>
<dbReference type="InterPro" id="IPR036058">
    <property type="entry name" value="Kazal_dom_sf"/>
</dbReference>
<dbReference type="Gene3D" id="3.30.60.30">
    <property type="match status" value="1"/>
</dbReference>
<name>A0A7R9M9F3_9ACAR</name>
<protein>
    <recommendedName>
        <fullName evidence="1">Kazal-like domain-containing protein</fullName>
    </recommendedName>
</protein>
<dbReference type="EMBL" id="OC924842">
    <property type="protein sequence ID" value="CAD7655770.1"/>
    <property type="molecule type" value="Genomic_DNA"/>
</dbReference>
<dbReference type="SUPFAM" id="SSF100895">
    <property type="entry name" value="Kazal-type serine protease inhibitors"/>
    <property type="match status" value="1"/>
</dbReference>
<evidence type="ECO:0000313" key="2">
    <source>
        <dbReference type="EMBL" id="CAD7655770.1"/>
    </source>
</evidence>
<dbReference type="EMBL" id="CAJPVJ010010017">
    <property type="protein sequence ID" value="CAG2172957.1"/>
    <property type="molecule type" value="Genomic_DNA"/>
</dbReference>
<keyword evidence="3" id="KW-1185">Reference proteome</keyword>
<dbReference type="CDD" id="cd00104">
    <property type="entry name" value="KAZAL_FS"/>
    <property type="match status" value="1"/>
</dbReference>
<sequence length="108" mass="11693">MSRNANCQTITCNGNKKCLKDGANGSEARCVTCPPMPCPAGRPHVNAVHKHSAANKVLCASNNITYWNWCSMMSDACSTGIYLHVVSGGPCPTNHVFHPIVRQEYLGF</sequence>
<dbReference type="Pfam" id="PF07648">
    <property type="entry name" value="Kazal_2"/>
    <property type="match status" value="1"/>
</dbReference>
<accession>A0A7R9M9F3</accession>
<dbReference type="AlphaFoldDB" id="A0A7R9M9F3"/>
<proteinExistence type="predicted"/>
<gene>
    <name evidence="2" type="ORF">ONB1V03_LOCUS12413</name>
</gene>